<proteinExistence type="predicted"/>
<protein>
    <submittedName>
        <fullName evidence="4">Response regulator receiver domain-containing protein</fullName>
    </submittedName>
</protein>
<reference evidence="5" key="1">
    <citation type="submission" date="2016-10" db="EMBL/GenBank/DDBJ databases">
        <authorList>
            <person name="Varghese N."/>
            <person name="Submissions S."/>
        </authorList>
    </citation>
    <scope>NUCLEOTIDE SEQUENCE [LARGE SCALE GENOMIC DNA]</scope>
    <source>
        <strain evidence="5">CGMCC 1.10971</strain>
    </source>
</reference>
<dbReference type="Proteomes" id="UP000198623">
    <property type="component" value="Unassembled WGS sequence"/>
</dbReference>
<dbReference type="GO" id="GO:0000160">
    <property type="term" value="P:phosphorelay signal transduction system"/>
    <property type="evidence" value="ECO:0007669"/>
    <property type="project" value="InterPro"/>
</dbReference>
<name>A0A1I2LNK6_9GAMM</name>
<dbReference type="PROSITE" id="PS50110">
    <property type="entry name" value="RESPONSE_REGULATORY"/>
    <property type="match status" value="1"/>
</dbReference>
<dbReference type="SUPFAM" id="SSF52172">
    <property type="entry name" value="CheY-like"/>
    <property type="match status" value="1"/>
</dbReference>
<dbReference type="OrthoDB" id="7569831at2"/>
<dbReference type="InterPro" id="IPR001789">
    <property type="entry name" value="Sig_transdc_resp-reg_receiver"/>
</dbReference>
<dbReference type="InterPro" id="IPR011006">
    <property type="entry name" value="CheY-like_superfamily"/>
</dbReference>
<accession>A0A1I2LNK6</accession>
<dbReference type="Gene3D" id="3.40.50.2300">
    <property type="match status" value="1"/>
</dbReference>
<dbReference type="Pfam" id="PF00072">
    <property type="entry name" value="Response_reg"/>
    <property type="match status" value="1"/>
</dbReference>
<dbReference type="STRING" id="1045558.SAMN05216175_101151"/>
<evidence type="ECO:0000256" key="1">
    <source>
        <dbReference type="ARBA" id="ARBA00022553"/>
    </source>
</evidence>
<dbReference type="SMART" id="SM00448">
    <property type="entry name" value="REC"/>
    <property type="match status" value="1"/>
</dbReference>
<evidence type="ECO:0000259" key="3">
    <source>
        <dbReference type="PROSITE" id="PS50110"/>
    </source>
</evidence>
<evidence type="ECO:0000313" key="4">
    <source>
        <dbReference type="EMBL" id="SFF80845.1"/>
    </source>
</evidence>
<dbReference type="EMBL" id="FOOU01000001">
    <property type="protein sequence ID" value="SFF80845.1"/>
    <property type="molecule type" value="Genomic_DNA"/>
</dbReference>
<dbReference type="PANTHER" id="PTHR44591">
    <property type="entry name" value="STRESS RESPONSE REGULATOR PROTEIN 1"/>
    <property type="match status" value="1"/>
</dbReference>
<gene>
    <name evidence="4" type="ORF">SAMN05216175_101151</name>
</gene>
<feature type="modified residue" description="4-aspartylphosphate" evidence="2">
    <location>
        <position position="55"/>
    </location>
</feature>
<dbReference type="InterPro" id="IPR050595">
    <property type="entry name" value="Bact_response_regulator"/>
</dbReference>
<dbReference type="AlphaFoldDB" id="A0A1I2LNK6"/>
<keyword evidence="5" id="KW-1185">Reference proteome</keyword>
<evidence type="ECO:0000313" key="5">
    <source>
        <dbReference type="Proteomes" id="UP000198623"/>
    </source>
</evidence>
<keyword evidence="1 2" id="KW-0597">Phosphoprotein</keyword>
<feature type="domain" description="Response regulatory" evidence="3">
    <location>
        <begin position="4"/>
        <end position="119"/>
    </location>
</feature>
<dbReference type="RefSeq" id="WP_090723123.1">
    <property type="nucleotide sequence ID" value="NZ_FOOU01000001.1"/>
</dbReference>
<dbReference type="CDD" id="cd17546">
    <property type="entry name" value="REC_hyHK_CKI1_RcsC-like"/>
    <property type="match status" value="1"/>
</dbReference>
<evidence type="ECO:0000256" key="2">
    <source>
        <dbReference type="PROSITE-ProRule" id="PRU00169"/>
    </source>
</evidence>
<organism evidence="4 5">
    <name type="scientific">Neptunomonas qingdaonensis</name>
    <dbReference type="NCBI Taxonomy" id="1045558"/>
    <lineage>
        <taxon>Bacteria</taxon>
        <taxon>Pseudomonadati</taxon>
        <taxon>Pseudomonadota</taxon>
        <taxon>Gammaproteobacteria</taxon>
        <taxon>Oceanospirillales</taxon>
        <taxon>Oceanospirillaceae</taxon>
        <taxon>Neptunomonas</taxon>
    </lineage>
</organism>
<sequence>MNNTLLIVDDSRVSRMILSKVFSSLASDWTVIEAENGEGAIQQAEKHQPSLIIMDLNMPLLNGLDAALILKPKMPNTTFVILTADIQESSKAKVNSLGIHFIEKPITESVVQQALEFWSTEHV</sequence>
<dbReference type="PANTHER" id="PTHR44591:SF3">
    <property type="entry name" value="RESPONSE REGULATORY DOMAIN-CONTAINING PROTEIN"/>
    <property type="match status" value="1"/>
</dbReference>